<dbReference type="SUPFAM" id="SSF56112">
    <property type="entry name" value="Protein kinase-like (PK-like)"/>
    <property type="match status" value="1"/>
</dbReference>
<dbReference type="InterPro" id="IPR050235">
    <property type="entry name" value="CK1_Ser-Thr_kinase"/>
</dbReference>
<evidence type="ECO:0000313" key="3">
    <source>
        <dbReference type="EMBL" id="KNE68920.1"/>
    </source>
</evidence>
<feature type="binding site" evidence="1">
    <location>
        <position position="48"/>
    </location>
    <ligand>
        <name>ATP</name>
        <dbReference type="ChEBI" id="CHEBI:30616"/>
    </ligand>
</feature>
<accession>A0A0L0T2N5</accession>
<sequence length="117" mass="12945">MKLEAVVLADAVKSIGNKYRLGRRIGGGSFGEIYLATNILNGEEVAVKLENPQIKHPQLEYEARVYRVLAGGVGIPYVRYFGVIDGGYKAMVMDFMGPSLEDLWYGAQYPLVLMSAR</sequence>
<dbReference type="VEuPathDB" id="FungiDB:AMAG_13556"/>
<dbReference type="GO" id="GO:0004672">
    <property type="term" value="F:protein kinase activity"/>
    <property type="evidence" value="ECO:0007669"/>
    <property type="project" value="InterPro"/>
</dbReference>
<keyword evidence="1" id="KW-0067">ATP-binding</keyword>
<evidence type="ECO:0000259" key="2">
    <source>
        <dbReference type="PROSITE" id="PS50011"/>
    </source>
</evidence>
<organism evidence="3 4">
    <name type="scientific">Allomyces macrogynus (strain ATCC 38327)</name>
    <name type="common">Allomyces javanicus var. macrogynus</name>
    <dbReference type="NCBI Taxonomy" id="578462"/>
    <lineage>
        <taxon>Eukaryota</taxon>
        <taxon>Fungi</taxon>
        <taxon>Fungi incertae sedis</taxon>
        <taxon>Blastocladiomycota</taxon>
        <taxon>Blastocladiomycetes</taxon>
        <taxon>Blastocladiales</taxon>
        <taxon>Blastocladiaceae</taxon>
        <taxon>Allomyces</taxon>
    </lineage>
</organism>
<keyword evidence="1" id="KW-0547">Nucleotide-binding</keyword>
<evidence type="ECO:0000256" key="1">
    <source>
        <dbReference type="PROSITE-ProRule" id="PRU10141"/>
    </source>
</evidence>
<name>A0A0L0T2N5_ALLM3</name>
<reference evidence="4" key="2">
    <citation type="submission" date="2009-11" db="EMBL/GenBank/DDBJ databases">
        <title>The Genome Sequence of Allomyces macrogynus strain ATCC 38327.</title>
        <authorList>
            <consortium name="The Broad Institute Genome Sequencing Platform"/>
            <person name="Russ C."/>
            <person name="Cuomo C."/>
            <person name="Shea T."/>
            <person name="Young S.K."/>
            <person name="Zeng Q."/>
            <person name="Koehrsen M."/>
            <person name="Haas B."/>
            <person name="Borodovsky M."/>
            <person name="Guigo R."/>
            <person name="Alvarado L."/>
            <person name="Berlin A."/>
            <person name="Borenstein D."/>
            <person name="Chen Z."/>
            <person name="Engels R."/>
            <person name="Freedman E."/>
            <person name="Gellesch M."/>
            <person name="Goldberg J."/>
            <person name="Griggs A."/>
            <person name="Gujja S."/>
            <person name="Heiman D."/>
            <person name="Hepburn T."/>
            <person name="Howarth C."/>
            <person name="Jen D."/>
            <person name="Larson L."/>
            <person name="Lewis B."/>
            <person name="Mehta T."/>
            <person name="Park D."/>
            <person name="Pearson M."/>
            <person name="Roberts A."/>
            <person name="Saif S."/>
            <person name="Shenoy N."/>
            <person name="Sisk P."/>
            <person name="Stolte C."/>
            <person name="Sykes S."/>
            <person name="Walk T."/>
            <person name="White J."/>
            <person name="Yandava C."/>
            <person name="Burger G."/>
            <person name="Gray M.W."/>
            <person name="Holland P.W.H."/>
            <person name="King N."/>
            <person name="Lang F.B.F."/>
            <person name="Roger A.J."/>
            <person name="Ruiz-Trillo I."/>
            <person name="Lander E."/>
            <person name="Nusbaum C."/>
        </authorList>
    </citation>
    <scope>NUCLEOTIDE SEQUENCE [LARGE SCALE GENOMIC DNA]</scope>
    <source>
        <strain evidence="4">ATCC 38327</strain>
    </source>
</reference>
<dbReference type="STRING" id="578462.A0A0L0T2N5"/>
<dbReference type="Gene3D" id="3.30.200.20">
    <property type="entry name" value="Phosphorylase Kinase, domain 1"/>
    <property type="match status" value="1"/>
</dbReference>
<dbReference type="InterPro" id="IPR011009">
    <property type="entry name" value="Kinase-like_dom_sf"/>
</dbReference>
<dbReference type="PANTHER" id="PTHR11909">
    <property type="entry name" value="CASEIN KINASE-RELATED"/>
    <property type="match status" value="1"/>
</dbReference>
<dbReference type="PROSITE" id="PS50011">
    <property type="entry name" value="PROTEIN_KINASE_DOM"/>
    <property type="match status" value="1"/>
</dbReference>
<protein>
    <recommendedName>
        <fullName evidence="2">Protein kinase domain-containing protein</fullName>
    </recommendedName>
</protein>
<evidence type="ECO:0000313" key="4">
    <source>
        <dbReference type="Proteomes" id="UP000054350"/>
    </source>
</evidence>
<dbReference type="InterPro" id="IPR000719">
    <property type="entry name" value="Prot_kinase_dom"/>
</dbReference>
<dbReference type="GO" id="GO:0005524">
    <property type="term" value="F:ATP binding"/>
    <property type="evidence" value="ECO:0007669"/>
    <property type="project" value="UniProtKB-UniRule"/>
</dbReference>
<keyword evidence="4" id="KW-1185">Reference proteome</keyword>
<proteinExistence type="predicted"/>
<dbReference type="InterPro" id="IPR017441">
    <property type="entry name" value="Protein_kinase_ATP_BS"/>
</dbReference>
<reference evidence="3 4" key="1">
    <citation type="submission" date="2009-11" db="EMBL/GenBank/DDBJ databases">
        <title>Annotation of Allomyces macrogynus ATCC 38327.</title>
        <authorList>
            <consortium name="The Broad Institute Genome Sequencing Platform"/>
            <person name="Russ C."/>
            <person name="Cuomo C."/>
            <person name="Burger G."/>
            <person name="Gray M.W."/>
            <person name="Holland P.W.H."/>
            <person name="King N."/>
            <person name="Lang F.B.F."/>
            <person name="Roger A.J."/>
            <person name="Ruiz-Trillo I."/>
            <person name="Young S.K."/>
            <person name="Zeng Q."/>
            <person name="Gargeya S."/>
            <person name="Fitzgerald M."/>
            <person name="Haas B."/>
            <person name="Abouelleil A."/>
            <person name="Alvarado L."/>
            <person name="Arachchi H.M."/>
            <person name="Berlin A."/>
            <person name="Chapman S.B."/>
            <person name="Gearin G."/>
            <person name="Goldberg J."/>
            <person name="Griggs A."/>
            <person name="Gujja S."/>
            <person name="Hansen M."/>
            <person name="Heiman D."/>
            <person name="Howarth C."/>
            <person name="Larimer J."/>
            <person name="Lui A."/>
            <person name="MacDonald P.J.P."/>
            <person name="McCowen C."/>
            <person name="Montmayeur A."/>
            <person name="Murphy C."/>
            <person name="Neiman D."/>
            <person name="Pearson M."/>
            <person name="Priest M."/>
            <person name="Roberts A."/>
            <person name="Saif S."/>
            <person name="Shea T."/>
            <person name="Sisk P."/>
            <person name="Stolte C."/>
            <person name="Sykes S."/>
            <person name="Wortman J."/>
            <person name="Nusbaum C."/>
            <person name="Birren B."/>
        </authorList>
    </citation>
    <scope>NUCLEOTIDE SEQUENCE [LARGE SCALE GENOMIC DNA]</scope>
    <source>
        <strain evidence="3 4">ATCC 38327</strain>
    </source>
</reference>
<feature type="domain" description="Protein kinase" evidence="2">
    <location>
        <begin position="19"/>
        <end position="117"/>
    </location>
</feature>
<gene>
    <name evidence="3" type="ORF">AMAG_13556</name>
</gene>
<dbReference type="eggNOG" id="KOG1164">
    <property type="taxonomic scope" value="Eukaryota"/>
</dbReference>
<dbReference type="EMBL" id="GG745358">
    <property type="protein sequence ID" value="KNE68920.1"/>
    <property type="molecule type" value="Genomic_DNA"/>
</dbReference>
<dbReference type="OrthoDB" id="5800476at2759"/>
<dbReference type="AlphaFoldDB" id="A0A0L0T2N5"/>
<dbReference type="PROSITE" id="PS00107">
    <property type="entry name" value="PROTEIN_KINASE_ATP"/>
    <property type="match status" value="1"/>
</dbReference>
<dbReference type="Proteomes" id="UP000054350">
    <property type="component" value="Unassembled WGS sequence"/>
</dbReference>